<evidence type="ECO:0000313" key="2">
    <source>
        <dbReference type="EMBL" id="CAB0031845.1"/>
    </source>
</evidence>
<feature type="region of interest" description="Disordered" evidence="1">
    <location>
        <begin position="36"/>
        <end position="65"/>
    </location>
</feature>
<evidence type="ECO:0000256" key="1">
    <source>
        <dbReference type="SAM" id="MobiDB-lite"/>
    </source>
</evidence>
<name>A0A6H5I380_9HYME</name>
<evidence type="ECO:0000313" key="3">
    <source>
        <dbReference type="Proteomes" id="UP000479190"/>
    </source>
</evidence>
<reference evidence="2 3" key="1">
    <citation type="submission" date="2020-02" db="EMBL/GenBank/DDBJ databases">
        <authorList>
            <person name="Ferguson B K."/>
        </authorList>
    </citation>
    <scope>NUCLEOTIDE SEQUENCE [LARGE SCALE GENOMIC DNA]</scope>
</reference>
<protein>
    <submittedName>
        <fullName evidence="2">Uncharacterized protein</fullName>
    </submittedName>
</protein>
<feature type="compositionally biased region" description="Low complexity" evidence="1">
    <location>
        <begin position="50"/>
        <end position="60"/>
    </location>
</feature>
<accession>A0A6H5I380</accession>
<keyword evidence="3" id="KW-1185">Reference proteome</keyword>
<dbReference type="Proteomes" id="UP000479190">
    <property type="component" value="Unassembled WGS sequence"/>
</dbReference>
<proteinExistence type="predicted"/>
<sequence>MFVYNQQQQQQQQQRHYIARLRVTASIAPVHIRCSMKKKKKKKRRKKVASQSLSQQQQLSRDNAAAAAYRTGEKLGYKHTRVLYTCAAAAIRIRRRDIDMFSDGAPYVLRDPDDYGIHFANRAMFGRRKSESDDDDDDDDHCRVLGIALSSQAFCLGPCVVL</sequence>
<dbReference type="EMBL" id="CADCXV010000657">
    <property type="protein sequence ID" value="CAB0031845.1"/>
    <property type="molecule type" value="Genomic_DNA"/>
</dbReference>
<organism evidence="2 3">
    <name type="scientific">Trichogramma brassicae</name>
    <dbReference type="NCBI Taxonomy" id="86971"/>
    <lineage>
        <taxon>Eukaryota</taxon>
        <taxon>Metazoa</taxon>
        <taxon>Ecdysozoa</taxon>
        <taxon>Arthropoda</taxon>
        <taxon>Hexapoda</taxon>
        <taxon>Insecta</taxon>
        <taxon>Pterygota</taxon>
        <taxon>Neoptera</taxon>
        <taxon>Endopterygota</taxon>
        <taxon>Hymenoptera</taxon>
        <taxon>Apocrita</taxon>
        <taxon>Proctotrupomorpha</taxon>
        <taxon>Chalcidoidea</taxon>
        <taxon>Trichogrammatidae</taxon>
        <taxon>Trichogramma</taxon>
    </lineage>
</organism>
<feature type="compositionally biased region" description="Basic residues" evidence="1">
    <location>
        <begin position="36"/>
        <end position="48"/>
    </location>
</feature>
<gene>
    <name evidence="2" type="ORF">TBRA_LOCUS3803</name>
</gene>
<dbReference type="AlphaFoldDB" id="A0A6H5I380"/>